<dbReference type="InterPro" id="IPR037024">
    <property type="entry name" value="NiFe_Hase_small_N_sf"/>
</dbReference>
<accession>A0A098S1F4</accession>
<organism evidence="16 17">
    <name type="scientific">Phaeodactylibacter xiamenensis</name>
    <dbReference type="NCBI Taxonomy" id="1524460"/>
    <lineage>
        <taxon>Bacteria</taxon>
        <taxon>Pseudomonadati</taxon>
        <taxon>Bacteroidota</taxon>
        <taxon>Saprospiria</taxon>
        <taxon>Saprospirales</taxon>
        <taxon>Haliscomenobacteraceae</taxon>
        <taxon>Phaeodactylibacter</taxon>
    </lineage>
</organism>
<evidence type="ECO:0000256" key="8">
    <source>
        <dbReference type="ARBA" id="ARBA00022729"/>
    </source>
</evidence>
<feature type="binding site" evidence="13">
    <location>
        <position position="301"/>
    </location>
    <ligand>
        <name>[3Fe-4S] cluster</name>
        <dbReference type="ChEBI" id="CHEBI:21137"/>
    </ligand>
</feature>
<dbReference type="PANTHER" id="PTHR30013:SF6">
    <property type="entry name" value="HYDROGENASE-1 SMALL CHAIN"/>
    <property type="match status" value="1"/>
</dbReference>
<dbReference type="NCBIfam" id="TIGR00391">
    <property type="entry name" value="hydA"/>
    <property type="match status" value="1"/>
</dbReference>
<keyword evidence="6 13" id="KW-0004">4Fe-4S</keyword>
<dbReference type="PANTHER" id="PTHR30013">
    <property type="entry name" value="NIFE / NIFESE HYDROGENASE SMALL SUBUNIT FAMILY MEMBER"/>
    <property type="match status" value="1"/>
</dbReference>
<dbReference type="InterPro" id="IPR001821">
    <property type="entry name" value="NiFe_hydrogenase_ssu"/>
</dbReference>
<dbReference type="Gene3D" id="3.40.50.700">
    <property type="entry name" value="NADH:ubiquinone oxidoreductase-like, 20kDa subunit"/>
    <property type="match status" value="1"/>
</dbReference>
<dbReference type="SUPFAM" id="SSF56770">
    <property type="entry name" value="HydA/Nqo6-like"/>
    <property type="match status" value="1"/>
</dbReference>
<keyword evidence="7 13" id="KW-0479">Metal-binding</keyword>
<dbReference type="Gene3D" id="4.10.480.10">
    <property type="entry name" value="Cytochrome-c3 hydrogenase, C-terminal domain"/>
    <property type="match status" value="1"/>
</dbReference>
<keyword evidence="9" id="KW-0560">Oxidoreductase</keyword>
<dbReference type="GO" id="GO:0051539">
    <property type="term" value="F:4 iron, 4 sulfur cluster binding"/>
    <property type="evidence" value="ECO:0007669"/>
    <property type="project" value="UniProtKB-KW"/>
</dbReference>
<evidence type="ECO:0000259" key="15">
    <source>
        <dbReference type="Pfam" id="PF14720"/>
    </source>
</evidence>
<dbReference type="GO" id="GO:0005886">
    <property type="term" value="C:plasma membrane"/>
    <property type="evidence" value="ECO:0007669"/>
    <property type="project" value="UniProtKB-SubCell"/>
</dbReference>
<dbReference type="GO" id="GO:0008901">
    <property type="term" value="F:ferredoxin hydrogenase activity"/>
    <property type="evidence" value="ECO:0007669"/>
    <property type="project" value="InterPro"/>
</dbReference>
<feature type="binding site" evidence="13">
    <location>
        <position position="298"/>
    </location>
    <ligand>
        <name>[3Fe-4S] cluster</name>
        <dbReference type="ChEBI" id="CHEBI:21137"/>
    </ligand>
</feature>
<dbReference type="PRINTS" id="PR00614">
    <property type="entry name" value="NIHGNASESMLL"/>
</dbReference>
<dbReference type="GO" id="GO:0046872">
    <property type="term" value="F:metal ion binding"/>
    <property type="evidence" value="ECO:0007669"/>
    <property type="project" value="UniProtKB-KW"/>
</dbReference>
<dbReference type="InterPro" id="IPR037148">
    <property type="entry name" value="NiFe-Hase_small_C_sf"/>
</dbReference>
<comment type="cofactor">
    <cofactor evidence="1">
        <name>[4Fe-4S] cluster</name>
        <dbReference type="ChEBI" id="CHEBI:49883"/>
    </cofactor>
</comment>
<feature type="binding site" evidence="13">
    <location>
        <position position="239"/>
    </location>
    <ligand>
        <name>[4Fe-4S] cluster</name>
        <dbReference type="ChEBI" id="CHEBI:49883"/>
        <label>2</label>
    </ligand>
</feature>
<comment type="caution">
    <text evidence="16">The sequence shown here is derived from an EMBL/GenBank/DDBJ whole genome shotgun (WGS) entry which is preliminary data.</text>
</comment>
<dbReference type="STRING" id="1524460.IX84_26675"/>
<feature type="binding site" evidence="13">
    <location>
        <position position="69"/>
    </location>
    <ligand>
        <name>[4Fe-4S] cluster</name>
        <dbReference type="ChEBI" id="CHEBI:49883"/>
        <label>1</label>
    </ligand>
</feature>
<comment type="subunit">
    <text evidence="4">Heterodimer of a large and a small subunit.</text>
</comment>
<dbReference type="GO" id="GO:0051538">
    <property type="term" value="F:3 iron, 4 sulfur cluster binding"/>
    <property type="evidence" value="ECO:0007669"/>
    <property type="project" value="UniProtKB-KW"/>
</dbReference>
<keyword evidence="10 13" id="KW-0408">Iron</keyword>
<dbReference type="GO" id="GO:0009375">
    <property type="term" value="C:ferredoxin hydrogenase complex"/>
    <property type="evidence" value="ECO:0007669"/>
    <property type="project" value="InterPro"/>
</dbReference>
<evidence type="ECO:0000313" key="17">
    <source>
        <dbReference type="Proteomes" id="UP000029736"/>
    </source>
</evidence>
<feature type="binding site" evidence="13">
    <location>
        <position position="236"/>
    </location>
    <ligand>
        <name>[4Fe-4S] cluster</name>
        <dbReference type="ChEBI" id="CHEBI:49883"/>
        <label>2</label>
    </ligand>
</feature>
<dbReference type="GO" id="GO:0044569">
    <property type="term" value="C:[Ni-Fe] hydrogenase complex"/>
    <property type="evidence" value="ECO:0007669"/>
    <property type="project" value="TreeGrafter"/>
</dbReference>
<evidence type="ECO:0000256" key="12">
    <source>
        <dbReference type="ARBA" id="ARBA00023136"/>
    </source>
</evidence>
<feature type="binding site" evidence="13">
    <location>
        <position position="66"/>
    </location>
    <ligand>
        <name>[4Fe-4S] cluster</name>
        <dbReference type="ChEBI" id="CHEBI:49883"/>
        <label>1</label>
    </ligand>
</feature>
<dbReference type="Pfam" id="PF14720">
    <property type="entry name" value="NiFe_hyd_SSU_C"/>
    <property type="match status" value="1"/>
</dbReference>
<evidence type="ECO:0000256" key="5">
    <source>
        <dbReference type="ARBA" id="ARBA00022475"/>
    </source>
</evidence>
<feature type="domain" description="NADH:ubiquinone oxidoreductase-like 20kDa subunit" evidence="14">
    <location>
        <begin position="66"/>
        <end position="211"/>
    </location>
</feature>
<proteinExistence type="inferred from homology"/>
<evidence type="ECO:0000256" key="2">
    <source>
        <dbReference type="ARBA" id="ARBA00004236"/>
    </source>
</evidence>
<sequence length="375" mass="41164">MKSIKNKRETYLQSVLKQGYSRRDFMKFATYMAAYMGLETSVVGQVARQLENTPRIPVIWEHYQECTCCSESFIRSDHPIVSDIILDKISLDYTLTLMAASGHQAEAAKHATMEKYHGEYILCVEGSVPLGDDGNYCCIAGRTAIDHLKEAAEGAAVIIAWGSCASNGCVQAAYPNPTEAVPIHKIIKNKPIVRVPGCPPIGEVMAGVIVHYVTFGTLPELDRLNRPKAFYAKRIHDSCYRRPYYDAGLFAESFDDENAKKGYCLYKVGCRGPMTYNSCGTIKWNNGVSFPIQSGHGCIGCSEDNFWDNGPFYERISSLNGFGIEASADQVGKATAAALGVGVTAHAIAANVAKRNELKNSIAEGTRNEKQVRED</sequence>
<dbReference type="EMBL" id="JPOS01000084">
    <property type="protein sequence ID" value="KGE85668.1"/>
    <property type="molecule type" value="Genomic_DNA"/>
</dbReference>
<keyword evidence="8" id="KW-0732">Signal</keyword>
<evidence type="ECO:0000256" key="1">
    <source>
        <dbReference type="ARBA" id="ARBA00001966"/>
    </source>
</evidence>
<feature type="binding site" evidence="13">
    <location>
        <position position="198"/>
    </location>
    <ligand>
        <name>[4Fe-4S] cluster</name>
        <dbReference type="ChEBI" id="CHEBI:49883"/>
        <label>1</label>
    </ligand>
</feature>
<feature type="domain" description="Cytochrome-c3 hydrogenase C-terminal" evidence="15">
    <location>
        <begin position="231"/>
        <end position="312"/>
    </location>
</feature>
<protein>
    <submittedName>
        <fullName evidence="16">Hydrogenase</fullName>
    </submittedName>
</protein>
<evidence type="ECO:0000256" key="4">
    <source>
        <dbReference type="ARBA" id="ARBA00011771"/>
    </source>
</evidence>
<dbReference type="GO" id="GO:0009061">
    <property type="term" value="P:anaerobic respiration"/>
    <property type="evidence" value="ECO:0007669"/>
    <property type="project" value="TreeGrafter"/>
</dbReference>
<dbReference type="Proteomes" id="UP000029736">
    <property type="component" value="Unassembled WGS sequence"/>
</dbReference>
<evidence type="ECO:0000313" key="16">
    <source>
        <dbReference type="EMBL" id="KGE85668.1"/>
    </source>
</evidence>
<comment type="subcellular location">
    <subcellularLocation>
        <location evidence="2">Cell membrane</location>
    </subcellularLocation>
</comment>
<evidence type="ECO:0000256" key="6">
    <source>
        <dbReference type="ARBA" id="ARBA00022485"/>
    </source>
</evidence>
<keyword evidence="12" id="KW-0472">Membrane</keyword>
<keyword evidence="11 13" id="KW-0411">Iron-sulfur</keyword>
<evidence type="ECO:0000256" key="13">
    <source>
        <dbReference type="PIRSR" id="PIRSR000310-1"/>
    </source>
</evidence>
<evidence type="ECO:0000259" key="14">
    <source>
        <dbReference type="Pfam" id="PF01058"/>
    </source>
</evidence>
<keyword evidence="13" id="KW-0003">3Fe-4S</keyword>
<name>A0A098S1F4_9BACT</name>
<feature type="binding site" evidence="13">
    <location>
        <position position="270"/>
    </location>
    <ligand>
        <name>[4Fe-4S] cluster</name>
        <dbReference type="ChEBI" id="CHEBI:49883"/>
        <label>2</label>
    </ligand>
</feature>
<dbReference type="InterPro" id="IPR006137">
    <property type="entry name" value="NADH_UbQ_OxRdtase-like_20kDa"/>
</dbReference>
<reference evidence="16 17" key="1">
    <citation type="journal article" date="2014" name="Int. J. Syst. Evol. Microbiol.">
        <title>Phaeodactylibacter xiamenensis gen. nov., sp. nov., a member of the family Saprospiraceae isolated from the marine alga Phaeodactylum tricornutum.</title>
        <authorList>
            <person name="Chen Z.Jr."/>
            <person name="Lei X."/>
            <person name="Lai Q."/>
            <person name="Li Y."/>
            <person name="Zhang B."/>
            <person name="Zhang J."/>
            <person name="Zhang H."/>
            <person name="Yang L."/>
            <person name="Zheng W."/>
            <person name="Tian Y."/>
            <person name="Yu Z."/>
            <person name="Xu H.Jr."/>
            <person name="Zheng T."/>
        </authorList>
    </citation>
    <scope>NUCLEOTIDE SEQUENCE [LARGE SCALE GENOMIC DNA]</scope>
    <source>
        <strain evidence="16 17">KD52</strain>
    </source>
</reference>
<evidence type="ECO:0000256" key="9">
    <source>
        <dbReference type="ARBA" id="ARBA00023002"/>
    </source>
</evidence>
<dbReference type="AlphaFoldDB" id="A0A098S1F4"/>
<feature type="binding site" evidence="13">
    <location>
        <position position="164"/>
    </location>
    <ligand>
        <name>[4Fe-4S] cluster</name>
        <dbReference type="ChEBI" id="CHEBI:49883"/>
        <label>1</label>
    </ligand>
</feature>
<dbReference type="InterPro" id="IPR027394">
    <property type="entry name" value="Cytochrome-c3_hydrogenase_C"/>
</dbReference>
<keyword evidence="5" id="KW-1003">Cell membrane</keyword>
<evidence type="ECO:0000256" key="3">
    <source>
        <dbReference type="ARBA" id="ARBA00006605"/>
    </source>
</evidence>
<feature type="binding site" evidence="13">
    <location>
        <position position="264"/>
    </location>
    <ligand>
        <name>[4Fe-4S] cluster</name>
        <dbReference type="ChEBI" id="CHEBI:49883"/>
        <label>2</label>
    </ligand>
</feature>
<evidence type="ECO:0000256" key="11">
    <source>
        <dbReference type="ARBA" id="ARBA00023014"/>
    </source>
</evidence>
<evidence type="ECO:0000256" key="7">
    <source>
        <dbReference type="ARBA" id="ARBA00022723"/>
    </source>
</evidence>
<gene>
    <name evidence="16" type="ORF">IX84_26675</name>
</gene>
<dbReference type="PIRSF" id="PIRSF000310">
    <property type="entry name" value="NiFe_hyd_ssu"/>
    <property type="match status" value="1"/>
</dbReference>
<dbReference type="Pfam" id="PF01058">
    <property type="entry name" value="Oxidored_q6"/>
    <property type="match status" value="1"/>
</dbReference>
<comment type="similarity">
    <text evidence="3">Belongs to the [NiFe]/[NiFeSe] hydrogenase small subunit family.</text>
</comment>
<evidence type="ECO:0000256" key="10">
    <source>
        <dbReference type="ARBA" id="ARBA00023004"/>
    </source>
</evidence>
<dbReference type="GO" id="GO:0009055">
    <property type="term" value="F:electron transfer activity"/>
    <property type="evidence" value="ECO:0007669"/>
    <property type="project" value="TreeGrafter"/>
</dbReference>
<feature type="binding site" evidence="13">
    <location>
        <position position="279"/>
    </location>
    <ligand>
        <name>[3Fe-4S] cluster</name>
        <dbReference type="ChEBI" id="CHEBI:21137"/>
    </ligand>
</feature>
<keyword evidence="17" id="KW-1185">Reference proteome</keyword>